<dbReference type="Gene3D" id="3.10.620.30">
    <property type="match status" value="1"/>
</dbReference>
<name>A0A934IDU8_9RHOB</name>
<keyword evidence="3" id="KW-1185">Reference proteome</keyword>
<dbReference type="AlphaFoldDB" id="A0A934IDU8"/>
<dbReference type="Proteomes" id="UP000642488">
    <property type="component" value="Unassembled WGS sequence"/>
</dbReference>
<dbReference type="SUPFAM" id="SSF54001">
    <property type="entry name" value="Cysteine proteinases"/>
    <property type="match status" value="1"/>
</dbReference>
<dbReference type="InterPro" id="IPR002931">
    <property type="entry name" value="Transglutaminase-like"/>
</dbReference>
<organism evidence="2 3">
    <name type="scientific">Palleronia pontilimi</name>
    <dbReference type="NCBI Taxonomy" id="1964209"/>
    <lineage>
        <taxon>Bacteria</taxon>
        <taxon>Pseudomonadati</taxon>
        <taxon>Pseudomonadota</taxon>
        <taxon>Alphaproteobacteria</taxon>
        <taxon>Rhodobacterales</taxon>
        <taxon>Roseobacteraceae</taxon>
        <taxon>Palleronia</taxon>
    </lineage>
</organism>
<dbReference type="EMBL" id="JAEKPD010000014">
    <property type="protein sequence ID" value="MBJ3763821.1"/>
    <property type="molecule type" value="Genomic_DNA"/>
</dbReference>
<evidence type="ECO:0000313" key="3">
    <source>
        <dbReference type="Proteomes" id="UP000642488"/>
    </source>
</evidence>
<comment type="caution">
    <text evidence="2">The sequence shown here is derived from an EMBL/GenBank/DDBJ whole genome shotgun (WGS) entry which is preliminary data.</text>
</comment>
<sequence>MPDLLRIVHRTEYRYDRVVQFGPHRLMLRPRDAHDLWVEDASLSIYPPAQLRWKFDPFGNSVASASFTDPADRLSVTSTLLLRRYSTENRRGGLGSSTAPFPFEYSADEKVDLRPFRRMHDPEDETIISGWIDRVFPGRPATALAFLSDLATAIHGAISYSRRDEMGTQTAAETIRTGRGTCRDFAFLFMETARSFGFAARFVTGYLHDARAESRGMVGGGATHAWADVYVPDEGWIEFDPTNRIVGGAPLIRVATTRTPRQASPISGSFVGRGAALRGLDVVVDVTSEHVRD</sequence>
<dbReference type="InterPro" id="IPR013589">
    <property type="entry name" value="Bac_transglu_N"/>
</dbReference>
<dbReference type="PANTHER" id="PTHR33490">
    <property type="entry name" value="BLR5614 PROTEIN-RELATED"/>
    <property type="match status" value="1"/>
</dbReference>
<dbReference type="InterPro" id="IPR038765">
    <property type="entry name" value="Papain-like_cys_pep_sf"/>
</dbReference>
<dbReference type="SMART" id="SM00460">
    <property type="entry name" value="TGc"/>
    <property type="match status" value="1"/>
</dbReference>
<evidence type="ECO:0000259" key="1">
    <source>
        <dbReference type="SMART" id="SM00460"/>
    </source>
</evidence>
<feature type="domain" description="Transglutaminase-like" evidence="1">
    <location>
        <begin position="174"/>
        <end position="243"/>
    </location>
</feature>
<dbReference type="PANTHER" id="PTHR33490:SF1">
    <property type="entry name" value="SLL1233 PROTEIN"/>
    <property type="match status" value="1"/>
</dbReference>
<reference evidence="2" key="1">
    <citation type="submission" date="2020-12" db="EMBL/GenBank/DDBJ databases">
        <title>Bacterial taxonomy.</title>
        <authorList>
            <person name="Pan X."/>
        </authorList>
    </citation>
    <scope>NUCLEOTIDE SEQUENCE</scope>
    <source>
        <strain evidence="2">KCTC 52957</strain>
    </source>
</reference>
<accession>A0A934IDU8</accession>
<protein>
    <submittedName>
        <fullName evidence="2">Transglutaminase family protein</fullName>
    </submittedName>
</protein>
<dbReference type="RefSeq" id="WP_198916993.1">
    <property type="nucleotide sequence ID" value="NZ_JAEKPD010000014.1"/>
</dbReference>
<dbReference type="Pfam" id="PF08379">
    <property type="entry name" value="Bact_transglu_N"/>
    <property type="match status" value="1"/>
</dbReference>
<dbReference type="Pfam" id="PF01841">
    <property type="entry name" value="Transglut_core"/>
    <property type="match status" value="1"/>
</dbReference>
<gene>
    <name evidence="2" type="ORF">ILP92_13770</name>
</gene>
<proteinExistence type="predicted"/>
<evidence type="ECO:0000313" key="2">
    <source>
        <dbReference type="EMBL" id="MBJ3763821.1"/>
    </source>
</evidence>